<dbReference type="InterPro" id="IPR023606">
    <property type="entry name" value="CoA-Trfase_III_dom_1_sf"/>
</dbReference>
<evidence type="ECO:0008006" key="3">
    <source>
        <dbReference type="Google" id="ProtNLM"/>
    </source>
</evidence>
<dbReference type="InterPro" id="IPR044855">
    <property type="entry name" value="CoA-Trfase_III_dom3_sf"/>
</dbReference>
<evidence type="ECO:0000256" key="1">
    <source>
        <dbReference type="ARBA" id="ARBA00022679"/>
    </source>
</evidence>
<dbReference type="Gene3D" id="3.40.50.10540">
    <property type="entry name" value="Crotonobetainyl-coa:carnitine coa-transferase, domain 1"/>
    <property type="match status" value="1"/>
</dbReference>
<name>A0A382DAF9_9ZZZZ</name>
<dbReference type="EMBL" id="UINC01038263">
    <property type="protein sequence ID" value="SVB35022.1"/>
    <property type="molecule type" value="Genomic_DNA"/>
</dbReference>
<dbReference type="InterPro" id="IPR003673">
    <property type="entry name" value="CoA-Trfase_fam_III"/>
</dbReference>
<dbReference type="GO" id="GO:0008410">
    <property type="term" value="F:CoA-transferase activity"/>
    <property type="evidence" value="ECO:0007669"/>
    <property type="project" value="TreeGrafter"/>
</dbReference>
<dbReference type="SUPFAM" id="SSF89796">
    <property type="entry name" value="CoA-transferase family III (CaiB/BaiF)"/>
    <property type="match status" value="1"/>
</dbReference>
<reference evidence="2" key="1">
    <citation type="submission" date="2018-05" db="EMBL/GenBank/DDBJ databases">
        <authorList>
            <person name="Lanie J.A."/>
            <person name="Ng W.-L."/>
            <person name="Kazmierczak K.M."/>
            <person name="Andrzejewski T.M."/>
            <person name="Davidsen T.M."/>
            <person name="Wayne K.J."/>
            <person name="Tettelin H."/>
            <person name="Glass J.I."/>
            <person name="Rusch D."/>
            <person name="Podicherti R."/>
            <person name="Tsui H.-C.T."/>
            <person name="Winkler M.E."/>
        </authorList>
    </citation>
    <scope>NUCLEOTIDE SEQUENCE</scope>
</reference>
<accession>A0A382DAF9</accession>
<dbReference type="AlphaFoldDB" id="A0A382DAF9"/>
<dbReference type="Pfam" id="PF02515">
    <property type="entry name" value="CoA_transf_3"/>
    <property type="match status" value="1"/>
</dbReference>
<sequence length="417" mass="45985">MKTNDTTSAIQRKGAMSGLKVLDWTSYQFGPVASSMMGDMGADVVKIESLDGDIGRAVARMSSRPIGLEGGRNAYFETCNRNKRGIALNLKTEQGMRIVHELVKSADVFVENYRKGVPEKLGVDYETLRKINPKLIYASGSGYGPEGPDASKPSLDGCGQARSGLMMSATFDSQDEPSYIAGAVSDQMGGIILCLGIVSALFAREQTGKGQRVDVSHLSSSMWLQGLSVGMELLSNYQFGSIDRNNPMNPLVNAYECGDGRWIQFMSAQFDRYWADFATALDITEYIDHPFVGEIKGMTAGSPELTRIIADRFKAKSSDEWIGIFNEYEDLIFAKVQYVSELKDDPQVIANNYISEFEHPTLGTTKMCSFPVTFSETPASIWKEAPELGQDTESILIKELNYNWEDITKLQDSGSIL</sequence>
<dbReference type="PANTHER" id="PTHR48207">
    <property type="entry name" value="SUCCINATE--HYDROXYMETHYLGLUTARATE COA-TRANSFERASE"/>
    <property type="match status" value="1"/>
</dbReference>
<keyword evidence="1" id="KW-0808">Transferase</keyword>
<dbReference type="Gene3D" id="3.30.1540.10">
    <property type="entry name" value="formyl-coa transferase, domain 3"/>
    <property type="match status" value="1"/>
</dbReference>
<proteinExistence type="predicted"/>
<dbReference type="PANTHER" id="PTHR48207:SF3">
    <property type="entry name" value="SUCCINATE--HYDROXYMETHYLGLUTARATE COA-TRANSFERASE"/>
    <property type="match status" value="1"/>
</dbReference>
<dbReference type="InterPro" id="IPR050483">
    <property type="entry name" value="CoA-transferase_III_domain"/>
</dbReference>
<gene>
    <name evidence="2" type="ORF">METZ01_LOCUS187876</name>
</gene>
<protein>
    <recommendedName>
        <fullName evidence="3">Carnitine dehydratase</fullName>
    </recommendedName>
</protein>
<evidence type="ECO:0000313" key="2">
    <source>
        <dbReference type="EMBL" id="SVB35022.1"/>
    </source>
</evidence>
<organism evidence="2">
    <name type="scientific">marine metagenome</name>
    <dbReference type="NCBI Taxonomy" id="408172"/>
    <lineage>
        <taxon>unclassified sequences</taxon>
        <taxon>metagenomes</taxon>
        <taxon>ecological metagenomes</taxon>
    </lineage>
</organism>